<sequence length="84" mass="9494">MYRKNPRVLETDLAHELILLDPGTGEMFSLNETGRRVWRALPADSAIALARELEAALEVDLETAERDVRALLHRLRASDLIQAE</sequence>
<dbReference type="EMBL" id="CADCTW010000032">
    <property type="protein sequence ID" value="CAA9302470.1"/>
    <property type="molecule type" value="Genomic_DNA"/>
</dbReference>
<protein>
    <recommendedName>
        <fullName evidence="3">PqqD family protein</fullName>
    </recommendedName>
</protein>
<dbReference type="AlphaFoldDB" id="A0A6J4KEC3"/>
<evidence type="ECO:0000256" key="1">
    <source>
        <dbReference type="SAM" id="Coils"/>
    </source>
</evidence>
<dbReference type="Gene3D" id="1.10.10.1150">
    <property type="entry name" value="Coenzyme PQQ synthesis protein D (PqqD)"/>
    <property type="match status" value="1"/>
</dbReference>
<evidence type="ECO:0000313" key="2">
    <source>
        <dbReference type="EMBL" id="CAA9302470.1"/>
    </source>
</evidence>
<name>A0A6J4KEC3_9BACT</name>
<feature type="coiled-coil region" evidence="1">
    <location>
        <begin position="47"/>
        <end position="74"/>
    </location>
</feature>
<proteinExistence type="predicted"/>
<dbReference type="Pfam" id="PF05402">
    <property type="entry name" value="PqqD"/>
    <property type="match status" value="1"/>
</dbReference>
<organism evidence="2">
    <name type="scientific">uncultured Gemmatimonadota bacterium</name>
    <dbReference type="NCBI Taxonomy" id="203437"/>
    <lineage>
        <taxon>Bacteria</taxon>
        <taxon>Pseudomonadati</taxon>
        <taxon>Gemmatimonadota</taxon>
        <taxon>environmental samples</taxon>
    </lineage>
</organism>
<keyword evidence="1" id="KW-0175">Coiled coil</keyword>
<dbReference type="InterPro" id="IPR041881">
    <property type="entry name" value="PqqD_sf"/>
</dbReference>
<dbReference type="InterPro" id="IPR008792">
    <property type="entry name" value="PQQD"/>
</dbReference>
<reference evidence="2" key="1">
    <citation type="submission" date="2020-02" db="EMBL/GenBank/DDBJ databases">
        <authorList>
            <person name="Meier V. D."/>
        </authorList>
    </citation>
    <scope>NUCLEOTIDE SEQUENCE</scope>
    <source>
        <strain evidence="2">AVDCRST_MAG68</strain>
    </source>
</reference>
<accession>A0A6J4KEC3</accession>
<evidence type="ECO:0008006" key="3">
    <source>
        <dbReference type="Google" id="ProtNLM"/>
    </source>
</evidence>
<gene>
    <name evidence="2" type="ORF">AVDCRST_MAG68-572</name>
</gene>